<feature type="compositionally biased region" description="Basic residues" evidence="6">
    <location>
        <begin position="1"/>
        <end position="10"/>
    </location>
</feature>
<dbReference type="PANTHER" id="PTHR47439:SF1">
    <property type="entry name" value="ACID PHOSPHATASE"/>
    <property type="match status" value="1"/>
</dbReference>
<dbReference type="STRING" id="4565.A0A3B6SGI2"/>
<accession>A0A3B6SGI2</accession>
<comment type="similarity">
    <text evidence="1">Belongs to the low molecular weight phosphotyrosine protein phosphatase family.</text>
</comment>
<evidence type="ECO:0000256" key="3">
    <source>
        <dbReference type="ARBA" id="ARBA00022801"/>
    </source>
</evidence>
<dbReference type="SUPFAM" id="SSF52788">
    <property type="entry name" value="Phosphotyrosine protein phosphatases I"/>
    <property type="match status" value="1"/>
</dbReference>
<dbReference type="FunFam" id="3.40.50.2300:FF:000113">
    <property type="entry name" value="Low molecular weight protein-tyrosine-phosphatase"/>
    <property type="match status" value="1"/>
</dbReference>
<dbReference type="Gramene" id="TraesROB_scaffold_090296_01G000200.1">
    <property type="protein sequence ID" value="TraesROB_scaffold_090296_01G000200.1"/>
    <property type="gene ID" value="TraesROB_scaffold_090296_01G000200"/>
</dbReference>
<dbReference type="Gramene" id="TraesCLE_scaffold_030697_01G000200.1">
    <property type="protein sequence ID" value="TraesCLE_scaffold_030697_01G000200.1"/>
    <property type="gene ID" value="TraesCLE_scaffold_030697_01G000200"/>
</dbReference>
<keyword evidence="9" id="KW-1185">Reference proteome</keyword>
<dbReference type="Gramene" id="TraesRN7B0100467900.1">
    <property type="protein sequence ID" value="TraesRN7B0100467900.1"/>
    <property type="gene ID" value="TraesRN7B0100467900"/>
</dbReference>
<evidence type="ECO:0000259" key="7">
    <source>
        <dbReference type="SMART" id="SM00226"/>
    </source>
</evidence>
<name>A0A3B6SGI2_WHEAT</name>
<dbReference type="Gramene" id="TraesCS7B02G175600.1">
    <property type="protein sequence ID" value="TraesCS7B02G175600.1"/>
    <property type="gene ID" value="TraesCS7B02G175600"/>
</dbReference>
<dbReference type="SMART" id="SM00226">
    <property type="entry name" value="LMWPc"/>
    <property type="match status" value="1"/>
</dbReference>
<dbReference type="GO" id="GO:0004725">
    <property type="term" value="F:protein tyrosine phosphatase activity"/>
    <property type="evidence" value="ECO:0007669"/>
    <property type="project" value="InterPro"/>
</dbReference>
<dbReference type="PRINTS" id="PR00719">
    <property type="entry name" value="LMWPTPASE"/>
</dbReference>
<dbReference type="InterPro" id="IPR017867">
    <property type="entry name" value="Tyr_phospatase_low_mol_wt"/>
</dbReference>
<proteinExistence type="inferred from homology"/>
<dbReference type="SMR" id="A0A3B6SGI2"/>
<evidence type="ECO:0000313" key="9">
    <source>
        <dbReference type="Proteomes" id="UP000019116"/>
    </source>
</evidence>
<dbReference type="EnsemblPlants" id="TraesCS7B02G175600.1">
    <property type="protein sequence ID" value="TraesCS7B02G175600.1"/>
    <property type="gene ID" value="TraesCS7B02G175600"/>
</dbReference>
<dbReference type="Gene3D" id="3.40.50.2300">
    <property type="match status" value="1"/>
</dbReference>
<dbReference type="Pfam" id="PF01451">
    <property type="entry name" value="LMWPc"/>
    <property type="match status" value="1"/>
</dbReference>
<dbReference type="InterPro" id="IPR052995">
    <property type="entry name" value="LMW-PTP"/>
</dbReference>
<dbReference type="GO" id="GO:0003993">
    <property type="term" value="F:acid phosphatase activity"/>
    <property type="evidence" value="ECO:0007669"/>
    <property type="project" value="UniProtKB-EC"/>
</dbReference>
<dbReference type="Gramene" id="TraesCS7B03G0470900.1">
    <property type="protein sequence ID" value="TraesCS7B03G0470900.1.CDS"/>
    <property type="gene ID" value="TraesCS7B03G0470900"/>
</dbReference>
<feature type="active site" description="Proton donor" evidence="5">
    <location>
        <position position="280"/>
    </location>
</feature>
<dbReference type="Proteomes" id="UP000019116">
    <property type="component" value="Chromosome 7B"/>
</dbReference>
<gene>
    <name evidence="8" type="primary">LOC123157825</name>
</gene>
<organism evidence="8">
    <name type="scientific">Triticum aestivum</name>
    <name type="common">Wheat</name>
    <dbReference type="NCBI Taxonomy" id="4565"/>
    <lineage>
        <taxon>Eukaryota</taxon>
        <taxon>Viridiplantae</taxon>
        <taxon>Streptophyta</taxon>
        <taxon>Embryophyta</taxon>
        <taxon>Tracheophyta</taxon>
        <taxon>Spermatophyta</taxon>
        <taxon>Magnoliopsida</taxon>
        <taxon>Liliopsida</taxon>
        <taxon>Poales</taxon>
        <taxon>Poaceae</taxon>
        <taxon>BOP clade</taxon>
        <taxon>Pooideae</taxon>
        <taxon>Triticodae</taxon>
        <taxon>Triticeae</taxon>
        <taxon>Triticinae</taxon>
        <taxon>Triticum</taxon>
    </lineage>
</organism>
<feature type="region of interest" description="Disordered" evidence="6">
    <location>
        <begin position="1"/>
        <end position="45"/>
    </location>
</feature>
<dbReference type="PANTHER" id="PTHR47439">
    <property type="entry name" value="LOW MOLECULAR WEIGHT PHOSPHOTYROSINE PROTEIN PHOSPHATASE-RELATED"/>
    <property type="match status" value="1"/>
</dbReference>
<evidence type="ECO:0000313" key="8">
    <source>
        <dbReference type="EnsemblPlants" id="TraesCS7B02G175600.1"/>
    </source>
</evidence>
<reference evidence="8" key="1">
    <citation type="submission" date="2018-08" db="EMBL/GenBank/DDBJ databases">
        <authorList>
            <person name="Rossello M."/>
        </authorList>
    </citation>
    <scope>NUCLEOTIDE SEQUENCE [LARGE SCALE GENOMIC DNA]</scope>
    <source>
        <strain evidence="8">cv. Chinese Spring</strain>
    </source>
</reference>
<evidence type="ECO:0000256" key="6">
    <source>
        <dbReference type="SAM" id="MobiDB-lite"/>
    </source>
</evidence>
<dbReference type="AlphaFoldDB" id="A0A3B6SGI2"/>
<feature type="active site" description="Nucleophile" evidence="5">
    <location>
        <position position="155"/>
    </location>
</feature>
<dbReference type="InterPro" id="IPR036196">
    <property type="entry name" value="Ptyr_pPase_sf"/>
</dbReference>
<keyword evidence="4" id="KW-0904">Protein phosphatase</keyword>
<dbReference type="EC" id="3.1.3.2" evidence="2"/>
<dbReference type="PaxDb" id="4565-Traes_7BS_8154A2FE2.1"/>
<dbReference type="CDD" id="cd16343">
    <property type="entry name" value="LMWPTP"/>
    <property type="match status" value="1"/>
</dbReference>
<reference evidence="8" key="2">
    <citation type="submission" date="2018-10" db="UniProtKB">
        <authorList>
            <consortium name="EnsemblPlants"/>
        </authorList>
    </citation>
    <scope>IDENTIFICATION</scope>
</reference>
<feature type="compositionally biased region" description="Basic and acidic residues" evidence="6">
    <location>
        <begin position="25"/>
        <end position="34"/>
    </location>
</feature>
<dbReference type="Gramene" id="TraesWEE_scaffold_117911_01G000100.1">
    <property type="protein sequence ID" value="TraesWEE_scaffold_117911_01G000100.1"/>
    <property type="gene ID" value="TraesWEE_scaffold_117911_01G000100"/>
</dbReference>
<feature type="compositionally biased region" description="Polar residues" evidence="6">
    <location>
        <begin position="35"/>
        <end position="44"/>
    </location>
</feature>
<keyword evidence="3" id="KW-0378">Hydrolase</keyword>
<evidence type="ECO:0000256" key="5">
    <source>
        <dbReference type="PIRSR" id="PIRSR617867-1"/>
    </source>
</evidence>
<evidence type="ECO:0000256" key="1">
    <source>
        <dbReference type="ARBA" id="ARBA00011063"/>
    </source>
</evidence>
<sequence length="316" mass="34895">MRKRKRKRKTGREASHTALVSSATGRDESRRDASHSLTRFTNPRTLARRPAMVAATVASTSTAAAYSSLAPNPTARDPVRRRTTHPLVAVTNRHVHCRTVTSLRQIHPRDHFANPPRPLFVASAAEAEAEEMAAEASTPAPAEASGKPFAVLFVCLGNICRSPAAEAVFRNLVSKRGLESKFQIDSAGTIGYHEGNKADSRMISTSKKRGIEVTSISRPIKPSDFRNFDLILAMDRQNYEDILSSFDRWQHKETLPDSGPKKVKLMCSYCKRHTESEVPDPYYGGAKGFEKVLDLLEDACESLLDSIMAENENISA</sequence>
<evidence type="ECO:0000256" key="4">
    <source>
        <dbReference type="ARBA" id="ARBA00022912"/>
    </source>
</evidence>
<feature type="domain" description="Phosphotyrosine protein phosphatase I" evidence="7">
    <location>
        <begin position="149"/>
        <end position="306"/>
    </location>
</feature>
<dbReference type="InterPro" id="IPR023485">
    <property type="entry name" value="Ptyr_pPase"/>
</dbReference>
<dbReference type="Gramene" id="TraesCAD_scaffold_021290_01G000200.1">
    <property type="protein sequence ID" value="TraesCAD_scaffold_021290_01G000200.1"/>
    <property type="gene ID" value="TraesCAD_scaffold_021290_01G000200"/>
</dbReference>
<feature type="active site" evidence="5">
    <location>
        <position position="161"/>
    </location>
</feature>
<protein>
    <recommendedName>
        <fullName evidence="2">acid phosphatase</fullName>
        <ecNumber evidence="2">3.1.3.2</ecNumber>
    </recommendedName>
</protein>
<evidence type="ECO:0000256" key="2">
    <source>
        <dbReference type="ARBA" id="ARBA00012646"/>
    </source>
</evidence>